<dbReference type="InterPro" id="IPR008632">
    <property type="entry name" value="Gp-FAR-1"/>
</dbReference>
<dbReference type="AlphaFoldDB" id="A0AAN5C7B4"/>
<evidence type="ECO:0000256" key="2">
    <source>
        <dbReference type="ARBA" id="ARBA00006648"/>
    </source>
</evidence>
<feature type="chain" id="PRO_5042833838" description="Fatty-acid and retinol-binding protein 1" evidence="8">
    <location>
        <begin position="17"/>
        <end position="236"/>
    </location>
</feature>
<protein>
    <recommendedName>
        <fullName evidence="3">Fatty-acid and retinol-binding protein 1</fullName>
    </recommendedName>
</protein>
<sequence>KMQIPILLLSIGLVTCYRTPLVLTPQQKQKATEIFGAKLNLTAAVDVVAEEAMWLSITSEEHWKECFDREEKDSDEISISVEKWKTGIFTNPDKMQDVIKKQLPTNFAGISKMLGENLSNLEEDFSKLMAKIEDQAVANYINEIKSAFLAVYAECSKVKDDANKWIPIIGKALGKVFEKYDTLSHSSLKILERATCFKTTLRIMDNFVGAKGEMSKIQNKLSHFISMSKVLEKLGE</sequence>
<dbReference type="GO" id="GO:0008289">
    <property type="term" value="F:lipid binding"/>
    <property type="evidence" value="ECO:0007669"/>
    <property type="project" value="UniProtKB-KW"/>
</dbReference>
<dbReference type="EMBL" id="BTRK01000003">
    <property type="protein sequence ID" value="GMR40158.1"/>
    <property type="molecule type" value="Genomic_DNA"/>
</dbReference>
<dbReference type="PANTHER" id="PTHR31418">
    <property type="entry name" value="FATTY-ACID AND RETINOL-BINDING PROTEIN 1"/>
    <property type="match status" value="1"/>
</dbReference>
<evidence type="ECO:0000256" key="1">
    <source>
        <dbReference type="ARBA" id="ARBA00004613"/>
    </source>
</evidence>
<keyword evidence="10" id="KW-1185">Reference proteome</keyword>
<organism evidence="9 10">
    <name type="scientific">Pristionchus mayeri</name>
    <dbReference type="NCBI Taxonomy" id="1317129"/>
    <lineage>
        <taxon>Eukaryota</taxon>
        <taxon>Metazoa</taxon>
        <taxon>Ecdysozoa</taxon>
        <taxon>Nematoda</taxon>
        <taxon>Chromadorea</taxon>
        <taxon>Rhabditida</taxon>
        <taxon>Rhabditina</taxon>
        <taxon>Diplogasteromorpha</taxon>
        <taxon>Diplogasteroidea</taxon>
        <taxon>Neodiplogasteridae</taxon>
        <taxon>Pristionchus</taxon>
    </lineage>
</organism>
<feature type="signal peptide" evidence="8">
    <location>
        <begin position="1"/>
        <end position="16"/>
    </location>
</feature>
<evidence type="ECO:0000313" key="10">
    <source>
        <dbReference type="Proteomes" id="UP001328107"/>
    </source>
</evidence>
<keyword evidence="5 8" id="KW-0732">Signal</keyword>
<evidence type="ECO:0000256" key="8">
    <source>
        <dbReference type="SAM" id="SignalP"/>
    </source>
</evidence>
<gene>
    <name evidence="9" type="ORF">PMAYCL1PPCAC_10353</name>
</gene>
<dbReference type="PANTHER" id="PTHR31418:SF7">
    <property type="entry name" value="FATTY-ACID AND RETINOL-BINDING PROTEIN 1"/>
    <property type="match status" value="1"/>
</dbReference>
<evidence type="ECO:0000256" key="6">
    <source>
        <dbReference type="ARBA" id="ARBA00023054"/>
    </source>
</evidence>
<dbReference type="Proteomes" id="UP001328107">
    <property type="component" value="Unassembled WGS sequence"/>
</dbReference>
<evidence type="ECO:0000256" key="4">
    <source>
        <dbReference type="ARBA" id="ARBA00022525"/>
    </source>
</evidence>
<evidence type="ECO:0000256" key="5">
    <source>
        <dbReference type="ARBA" id="ARBA00022729"/>
    </source>
</evidence>
<reference evidence="10" key="1">
    <citation type="submission" date="2022-10" db="EMBL/GenBank/DDBJ databases">
        <title>Genome assembly of Pristionchus species.</title>
        <authorList>
            <person name="Yoshida K."/>
            <person name="Sommer R.J."/>
        </authorList>
    </citation>
    <scope>NUCLEOTIDE SEQUENCE [LARGE SCALE GENOMIC DNA]</scope>
    <source>
        <strain evidence="10">RS5460</strain>
    </source>
</reference>
<evidence type="ECO:0000256" key="7">
    <source>
        <dbReference type="ARBA" id="ARBA00023121"/>
    </source>
</evidence>
<comment type="subcellular location">
    <subcellularLocation>
        <location evidence="1">Secreted</location>
    </subcellularLocation>
</comment>
<feature type="non-terminal residue" evidence="9">
    <location>
        <position position="1"/>
    </location>
</feature>
<dbReference type="GO" id="GO:0005576">
    <property type="term" value="C:extracellular region"/>
    <property type="evidence" value="ECO:0007669"/>
    <property type="project" value="UniProtKB-SubCell"/>
</dbReference>
<accession>A0AAN5C7B4</accession>
<keyword evidence="6" id="KW-0175">Coiled coil</keyword>
<comment type="similarity">
    <text evidence="2">Belongs to the fatty-acid and retinol-binding protein (FARBP) family.</text>
</comment>
<proteinExistence type="inferred from homology"/>
<keyword evidence="7" id="KW-0446">Lipid-binding</keyword>
<name>A0AAN5C7B4_9BILA</name>
<evidence type="ECO:0000313" key="9">
    <source>
        <dbReference type="EMBL" id="GMR40158.1"/>
    </source>
</evidence>
<comment type="caution">
    <text evidence="9">The sequence shown here is derived from an EMBL/GenBank/DDBJ whole genome shotgun (WGS) entry which is preliminary data.</text>
</comment>
<keyword evidence="4" id="KW-0964">Secreted</keyword>
<evidence type="ECO:0000256" key="3">
    <source>
        <dbReference type="ARBA" id="ARBA00017453"/>
    </source>
</evidence>